<comment type="similarity">
    <text evidence="1 7">Belongs to the thiolase-like superfamily. Thiolase family.</text>
</comment>
<evidence type="ECO:0000256" key="1">
    <source>
        <dbReference type="ARBA" id="ARBA00010982"/>
    </source>
</evidence>
<keyword evidence="4" id="KW-0630">Potassium</keyword>
<keyword evidence="2 7" id="KW-0808">Transferase</keyword>
<dbReference type="NCBIfam" id="TIGR01930">
    <property type="entry name" value="AcCoA-C-Actrans"/>
    <property type="match status" value="1"/>
</dbReference>
<dbReference type="InterPro" id="IPR020613">
    <property type="entry name" value="Thiolase_CS"/>
</dbReference>
<dbReference type="SUPFAM" id="SSF53901">
    <property type="entry name" value="Thiolase-like"/>
    <property type="match status" value="2"/>
</dbReference>
<feature type="domain" description="Thiolase C-terminal" evidence="9">
    <location>
        <begin position="279"/>
        <end position="400"/>
    </location>
</feature>
<dbReference type="PANTHER" id="PTHR18919">
    <property type="entry name" value="ACETYL-COA C-ACYLTRANSFERASE"/>
    <property type="match status" value="1"/>
</dbReference>
<evidence type="ECO:0000256" key="3">
    <source>
        <dbReference type="ARBA" id="ARBA00022723"/>
    </source>
</evidence>
<dbReference type="STRING" id="448386.A0A2V3J3P3"/>
<evidence type="ECO:0000256" key="6">
    <source>
        <dbReference type="PIRSR" id="PIRSR000429-1"/>
    </source>
</evidence>
<dbReference type="GO" id="GO:0005739">
    <property type="term" value="C:mitochondrion"/>
    <property type="evidence" value="ECO:0007669"/>
    <property type="project" value="TreeGrafter"/>
</dbReference>
<dbReference type="PROSITE" id="PS00737">
    <property type="entry name" value="THIOLASE_2"/>
    <property type="match status" value="1"/>
</dbReference>
<dbReference type="Gene3D" id="3.40.47.10">
    <property type="match status" value="1"/>
</dbReference>
<dbReference type="Pfam" id="PF02803">
    <property type="entry name" value="Thiolase_C"/>
    <property type="match status" value="1"/>
</dbReference>
<dbReference type="FunFam" id="3.40.47.10:FF:000007">
    <property type="entry name" value="acetyl-CoA acetyltransferase, mitochondrial"/>
    <property type="match status" value="1"/>
</dbReference>
<dbReference type="InterPro" id="IPR016039">
    <property type="entry name" value="Thiolase-like"/>
</dbReference>
<dbReference type="PIRSF" id="PIRSF000429">
    <property type="entry name" value="Ac-CoA_Ac_transf"/>
    <property type="match status" value="1"/>
</dbReference>
<feature type="domain" description="Thiolase N-terminal" evidence="8">
    <location>
        <begin position="12"/>
        <end position="270"/>
    </location>
</feature>
<evidence type="ECO:0000256" key="7">
    <source>
        <dbReference type="RuleBase" id="RU003557"/>
    </source>
</evidence>
<evidence type="ECO:0000313" key="11">
    <source>
        <dbReference type="Proteomes" id="UP000247409"/>
    </source>
</evidence>
<dbReference type="CDD" id="cd00751">
    <property type="entry name" value="thiolase"/>
    <property type="match status" value="1"/>
</dbReference>
<organism evidence="10 11">
    <name type="scientific">Gracilariopsis chorda</name>
    <dbReference type="NCBI Taxonomy" id="448386"/>
    <lineage>
        <taxon>Eukaryota</taxon>
        <taxon>Rhodophyta</taxon>
        <taxon>Florideophyceae</taxon>
        <taxon>Rhodymeniophycidae</taxon>
        <taxon>Gracilariales</taxon>
        <taxon>Gracilariaceae</taxon>
        <taxon>Gracilariopsis</taxon>
    </lineage>
</organism>
<dbReference type="InterPro" id="IPR020615">
    <property type="entry name" value="Thiolase_acyl_enz_int_AS"/>
</dbReference>
<dbReference type="GO" id="GO:0003985">
    <property type="term" value="F:acetyl-CoA C-acetyltransferase activity"/>
    <property type="evidence" value="ECO:0007669"/>
    <property type="project" value="TreeGrafter"/>
</dbReference>
<gene>
    <name evidence="10" type="ORF">BWQ96_01127</name>
</gene>
<dbReference type="AlphaFoldDB" id="A0A2V3J3P3"/>
<dbReference type="InterPro" id="IPR002155">
    <property type="entry name" value="Thiolase"/>
</dbReference>
<evidence type="ECO:0000313" key="10">
    <source>
        <dbReference type="EMBL" id="PXF48989.1"/>
    </source>
</evidence>
<dbReference type="InterPro" id="IPR020617">
    <property type="entry name" value="Thiolase_C"/>
</dbReference>
<dbReference type="Pfam" id="PF00108">
    <property type="entry name" value="Thiolase_N"/>
    <property type="match status" value="1"/>
</dbReference>
<evidence type="ECO:0000256" key="2">
    <source>
        <dbReference type="ARBA" id="ARBA00022679"/>
    </source>
</evidence>
<name>A0A2V3J3P3_9FLOR</name>
<dbReference type="GO" id="GO:0006635">
    <property type="term" value="P:fatty acid beta-oxidation"/>
    <property type="evidence" value="ECO:0007669"/>
    <property type="project" value="TreeGrafter"/>
</dbReference>
<protein>
    <submittedName>
        <fullName evidence="10">Putative acetyl-CoA acetyltransferase, cytosolic 2</fullName>
    </submittedName>
</protein>
<dbReference type="InterPro" id="IPR020616">
    <property type="entry name" value="Thiolase_N"/>
</dbReference>
<feature type="active site" description="Acyl-thioester intermediate" evidence="6">
    <location>
        <position position="96"/>
    </location>
</feature>
<evidence type="ECO:0000259" key="9">
    <source>
        <dbReference type="Pfam" id="PF02803"/>
    </source>
</evidence>
<accession>A0A2V3J3P3</accession>
<dbReference type="GO" id="GO:0046872">
    <property type="term" value="F:metal ion binding"/>
    <property type="evidence" value="ECO:0007669"/>
    <property type="project" value="UniProtKB-KW"/>
</dbReference>
<feature type="active site" description="Proton acceptor" evidence="6">
    <location>
        <position position="357"/>
    </location>
</feature>
<feature type="active site" description="Proton acceptor" evidence="6">
    <location>
        <position position="387"/>
    </location>
</feature>
<keyword evidence="5 7" id="KW-0012">Acyltransferase</keyword>
<evidence type="ECO:0000256" key="5">
    <source>
        <dbReference type="ARBA" id="ARBA00023315"/>
    </source>
</evidence>
<reference evidence="10 11" key="1">
    <citation type="journal article" date="2018" name="Mol. Biol. Evol.">
        <title>Analysis of the draft genome of the red seaweed Gracilariopsis chorda provides insights into genome size evolution in Rhodophyta.</title>
        <authorList>
            <person name="Lee J."/>
            <person name="Yang E.C."/>
            <person name="Graf L."/>
            <person name="Yang J.H."/>
            <person name="Qiu H."/>
            <person name="Zel Zion U."/>
            <person name="Chan C.X."/>
            <person name="Stephens T.G."/>
            <person name="Weber A.P.M."/>
            <person name="Boo G.H."/>
            <person name="Boo S.M."/>
            <person name="Kim K.M."/>
            <person name="Shin Y."/>
            <person name="Jung M."/>
            <person name="Lee S.J."/>
            <person name="Yim H.S."/>
            <person name="Lee J.H."/>
            <person name="Bhattacharya D."/>
            <person name="Yoon H.S."/>
        </authorList>
    </citation>
    <scope>NUCLEOTIDE SEQUENCE [LARGE SCALE GENOMIC DNA]</scope>
    <source>
        <strain evidence="10 11">SKKU-2015</strain>
        <tissue evidence="10">Whole body</tissue>
    </source>
</reference>
<comment type="caution">
    <text evidence="10">The sequence shown here is derived from an EMBL/GenBank/DDBJ whole genome shotgun (WGS) entry which is preliminary data.</text>
</comment>
<keyword evidence="11" id="KW-1185">Reference proteome</keyword>
<dbReference type="PROSITE" id="PS00098">
    <property type="entry name" value="THIOLASE_1"/>
    <property type="match status" value="1"/>
</dbReference>
<evidence type="ECO:0000256" key="4">
    <source>
        <dbReference type="ARBA" id="ARBA00022958"/>
    </source>
</evidence>
<dbReference type="Proteomes" id="UP000247409">
    <property type="component" value="Unassembled WGS sequence"/>
</dbReference>
<proteinExistence type="inferred from homology"/>
<dbReference type="OrthoDB" id="5404651at2759"/>
<evidence type="ECO:0000259" key="8">
    <source>
        <dbReference type="Pfam" id="PF00108"/>
    </source>
</evidence>
<sequence length="409" mass="42798">MNSDCLDSDRDVVIVGAARTPIGSFGGSLSQIPATKLGSIAIEGALEKAGVAPEDVDACYMGNVCSAGLGQAPARQAALGAGLSSSCVCTTINKVCSSGMKSVSLAAQDIMLGHADIVVAGGMESMSNVPYYIPQARFGYRMGNAQLVDGLVYDGLFDPYGQEHMGLCAEKCSSRYSISREEQDEYALKSYRRSIAAWKESKFNPEIVPVLAKVGEKDINVQQDEECFRIDLSTIRAMRPAFVKDGTGTVTSGNASGLNDGAAALVLTSRARAIKLGLPILATIRAFADAEQDPEQFTTAPSKSIPKAMERAGVRLEAVDVFEVNEAFSVVALANSQLLALPEEKLNVFGGAVSLGHPLGCSGARILVTMLNIMNDQKARIGVAGICNGGGGSTAVVLERQTVSNSASL</sequence>
<dbReference type="PANTHER" id="PTHR18919:SF156">
    <property type="entry name" value="ACETYL-COA ACETYLTRANSFERASE, MITOCHONDRIAL"/>
    <property type="match status" value="1"/>
</dbReference>
<keyword evidence="3" id="KW-0479">Metal-binding</keyword>
<dbReference type="EMBL" id="NBIV01000009">
    <property type="protein sequence ID" value="PXF48989.1"/>
    <property type="molecule type" value="Genomic_DNA"/>
</dbReference>